<evidence type="ECO:0000313" key="6">
    <source>
        <dbReference type="EMBL" id="QNH68000.1"/>
    </source>
</evidence>
<protein>
    <recommendedName>
        <fullName evidence="5">UDP-glucuronosyltransferase</fullName>
        <ecNumber evidence="5">2.4.1.17</ecNumber>
    </recommendedName>
</protein>
<dbReference type="InterPro" id="IPR002213">
    <property type="entry name" value="UDP_glucos_trans"/>
</dbReference>
<dbReference type="EC" id="2.4.1.17" evidence="5"/>
<evidence type="ECO:0000256" key="2">
    <source>
        <dbReference type="ARBA" id="ARBA00022676"/>
    </source>
</evidence>
<proteinExistence type="evidence at transcript level"/>
<sequence>METKQKKIFICALPGIGHLNPLLAVANELIRRKYQVIVFCDDIFQETIEKSGAEYRPYLVKFTIPANGNKSDMDDTQSMLMFFFRLVQVAYDDVGYMLDQVNRERPDLIIYDQFSLTTKYLFKLMEKNYISKISDLKPPKSICFYTCFAMRPSIYPDQDQSKRLLVTDYWDNSFSYNVFNEQVKLCHKYNIEVENPFELAYNYNTDINIVSSFPRLQPEHKKFDSSFNFVGSCLPSETQKFETVDKKVENILCSFEPINPNFELRELSKKLVYASLGTLFNNKVEVFEKIIESVKNLSKSLGNLTILISCGKTSLNYLINKVKSGYDIPENVILSEFVPQIEILKRASLFITHAGMNSTSEAIHYGLPVICLPLKADQPLCAIRLVDDFKLGVRLDTEKFDSKELSEAISLILNDNSFMTRAIEAAKESRKYNGTLKSIEIIRNYLLD</sequence>
<dbReference type="InterPro" id="IPR035595">
    <property type="entry name" value="UDP_glycos_trans_CS"/>
</dbReference>
<evidence type="ECO:0000256" key="4">
    <source>
        <dbReference type="RuleBase" id="RU003718"/>
    </source>
</evidence>
<accession>A0A7H9SNN0</accession>
<keyword evidence="3 4" id="KW-0808">Transferase</keyword>
<dbReference type="CDD" id="cd03784">
    <property type="entry name" value="GT1_Gtf-like"/>
    <property type="match status" value="1"/>
</dbReference>
<reference evidence="6" key="2">
    <citation type="submission" date="2020-05" db="EMBL/GenBank/DDBJ databases">
        <authorList>
            <person name="Kang H.-M."/>
            <person name="Kim M.-S."/>
            <person name="Lee J.-S."/>
        </authorList>
    </citation>
    <scope>NUCLEOTIDE SEQUENCE</scope>
</reference>
<dbReference type="Pfam" id="PF00201">
    <property type="entry name" value="UDPGT"/>
    <property type="match status" value="1"/>
</dbReference>
<dbReference type="GO" id="GO:0015020">
    <property type="term" value="F:glucuronosyltransferase activity"/>
    <property type="evidence" value="ECO:0007669"/>
    <property type="project" value="UniProtKB-EC"/>
</dbReference>
<dbReference type="PANTHER" id="PTHR48043:SF145">
    <property type="entry name" value="FI06409P-RELATED"/>
    <property type="match status" value="1"/>
</dbReference>
<dbReference type="GO" id="GO:0016020">
    <property type="term" value="C:membrane"/>
    <property type="evidence" value="ECO:0007669"/>
    <property type="project" value="UniProtKB-SubCell"/>
</dbReference>
<keyword evidence="2 4" id="KW-0328">Glycosyltransferase</keyword>
<dbReference type="Gene3D" id="3.40.50.2000">
    <property type="entry name" value="Glycogen Phosphorylase B"/>
    <property type="match status" value="2"/>
</dbReference>
<dbReference type="SUPFAM" id="SSF53756">
    <property type="entry name" value="UDP-Glycosyltransferase/glycogen phosphorylase"/>
    <property type="match status" value="1"/>
</dbReference>
<name>A0A7H9SNN0_9BILA</name>
<comment type="catalytic activity">
    <reaction evidence="5">
        <text>glucuronate acceptor + UDP-alpha-D-glucuronate = acceptor beta-D-glucuronoside + UDP + H(+)</text>
        <dbReference type="Rhea" id="RHEA:21032"/>
        <dbReference type="ChEBI" id="CHEBI:15378"/>
        <dbReference type="ChEBI" id="CHEBI:58052"/>
        <dbReference type="ChEBI" id="CHEBI:58223"/>
        <dbReference type="ChEBI" id="CHEBI:132367"/>
        <dbReference type="ChEBI" id="CHEBI:132368"/>
        <dbReference type="EC" id="2.4.1.17"/>
    </reaction>
</comment>
<organism evidence="6">
    <name type="scientific">Brachionus rotundiformis</name>
    <dbReference type="NCBI Taxonomy" id="96890"/>
    <lineage>
        <taxon>Eukaryota</taxon>
        <taxon>Metazoa</taxon>
        <taxon>Spiralia</taxon>
        <taxon>Gnathifera</taxon>
        <taxon>Rotifera</taxon>
        <taxon>Eurotatoria</taxon>
        <taxon>Monogononta</taxon>
        <taxon>Pseudotrocha</taxon>
        <taxon>Ploima</taxon>
        <taxon>Brachionidae</taxon>
        <taxon>Brachionus</taxon>
    </lineage>
</organism>
<evidence type="ECO:0000256" key="5">
    <source>
        <dbReference type="RuleBase" id="RU362059"/>
    </source>
</evidence>
<dbReference type="AlphaFoldDB" id="A0A7H9SNN0"/>
<dbReference type="PROSITE" id="PS00375">
    <property type="entry name" value="UDPGT"/>
    <property type="match status" value="1"/>
</dbReference>
<evidence type="ECO:0000256" key="1">
    <source>
        <dbReference type="ARBA" id="ARBA00009995"/>
    </source>
</evidence>
<comment type="similarity">
    <text evidence="1 4">Belongs to the UDP-glycosyltransferase family.</text>
</comment>
<dbReference type="EMBL" id="MT524945">
    <property type="protein sequence ID" value="QNH68000.1"/>
    <property type="molecule type" value="mRNA"/>
</dbReference>
<dbReference type="InterPro" id="IPR050271">
    <property type="entry name" value="UDP-glycosyltransferase"/>
</dbReference>
<reference evidence="6" key="1">
    <citation type="journal article" date="2020" name="Comp. Biochem. Physiol. Part D Genomics Proteomics">
        <title>The genome of the marine monogonont rotifer Brachionus rotundiformis and insight into species-specific detoxification components in Brachionus spp.</title>
        <authorList>
            <person name="Kang H.M."/>
            <person name="Kim M.S."/>
            <person name="Choi B.S."/>
            <person name="Kim D.H."/>
            <person name="Kim H.J."/>
            <person name="Hwang U.K."/>
            <person name="Hagiwara A."/>
            <person name="Lee J.S."/>
        </authorList>
    </citation>
    <scope>NUCLEOTIDE SEQUENCE</scope>
</reference>
<evidence type="ECO:0000256" key="3">
    <source>
        <dbReference type="ARBA" id="ARBA00022679"/>
    </source>
</evidence>
<dbReference type="PANTHER" id="PTHR48043">
    <property type="entry name" value="EG:EG0003.4 PROTEIN-RELATED"/>
    <property type="match status" value="1"/>
</dbReference>
<comment type="subcellular location">
    <subcellularLocation>
        <location evidence="5">Membrane</location>
        <topology evidence="5">Single-pass membrane protein</topology>
    </subcellularLocation>
</comment>